<evidence type="ECO:0000256" key="3">
    <source>
        <dbReference type="ARBA" id="ARBA00022692"/>
    </source>
</evidence>
<comment type="similarity">
    <text evidence="6">Belongs to the exbB/tolQ family.</text>
</comment>
<comment type="subcellular location">
    <subcellularLocation>
        <location evidence="1">Cell membrane</location>
        <topology evidence="1">Multi-pass membrane protein</topology>
    </subcellularLocation>
    <subcellularLocation>
        <location evidence="6">Membrane</location>
        <topology evidence="6">Multi-pass membrane protein</topology>
    </subcellularLocation>
</comment>
<accession>A0A916N7D0</accession>
<sequence length="257" mass="28282">MEEFAPFMFKVVFIGSDHFFTSLTFHFSPCNMMLLQALTDSTLVAPAATQGLSLIDLLGKGGWVMFPLGLLFLVTLFLIIERFLAITANGKIESQFVDNVKDFIQQGNLKSAESLCRNQRNAAGRIFERAIGRIGYPIKDIETSIENASQIEIQRMEGNLPYLGVIAGIAPMLGFVGTIAGIIRIFYDISVSNDFNISTIAGGMYEKMITSGSGLILGLIAYAGYHLLNMKIDRFALRLQMAASDFIDVLQKPVTSK</sequence>
<evidence type="ECO:0000313" key="9">
    <source>
        <dbReference type="EMBL" id="CAG5008129.1"/>
    </source>
</evidence>
<evidence type="ECO:0000313" key="10">
    <source>
        <dbReference type="Proteomes" id="UP000680038"/>
    </source>
</evidence>
<dbReference type="InterPro" id="IPR002898">
    <property type="entry name" value="MotA_ExbB_proton_chnl"/>
</dbReference>
<evidence type="ECO:0000256" key="6">
    <source>
        <dbReference type="RuleBase" id="RU004057"/>
    </source>
</evidence>
<feature type="transmembrane region" description="Helical" evidence="7">
    <location>
        <begin position="63"/>
        <end position="84"/>
    </location>
</feature>
<reference evidence="9" key="1">
    <citation type="submission" date="2021-04" db="EMBL/GenBank/DDBJ databases">
        <authorList>
            <person name="Rodrigo-Torres L."/>
            <person name="Arahal R. D."/>
            <person name="Lucena T."/>
        </authorList>
    </citation>
    <scope>NUCLEOTIDE SEQUENCE</scope>
    <source>
        <strain evidence="9">CECT 9275</strain>
    </source>
</reference>
<keyword evidence="5 7" id="KW-0472">Membrane</keyword>
<feature type="transmembrane region" description="Helical" evidence="7">
    <location>
        <begin position="207"/>
        <end position="228"/>
    </location>
</feature>
<keyword evidence="6" id="KW-0653">Protein transport</keyword>
<protein>
    <submittedName>
        <fullName evidence="9">Tol-Pal system protein TolQ</fullName>
    </submittedName>
</protein>
<feature type="transmembrane region" description="Helical" evidence="7">
    <location>
        <begin position="162"/>
        <end position="187"/>
    </location>
</feature>
<keyword evidence="10" id="KW-1185">Reference proteome</keyword>
<evidence type="ECO:0000256" key="7">
    <source>
        <dbReference type="SAM" id="Phobius"/>
    </source>
</evidence>
<evidence type="ECO:0000256" key="2">
    <source>
        <dbReference type="ARBA" id="ARBA00022475"/>
    </source>
</evidence>
<dbReference type="InterPro" id="IPR050790">
    <property type="entry name" value="ExbB/TolQ_transport"/>
</dbReference>
<organism evidence="9 10">
    <name type="scientific">Dyadobacter helix</name>
    <dbReference type="NCBI Taxonomy" id="2822344"/>
    <lineage>
        <taxon>Bacteria</taxon>
        <taxon>Pseudomonadati</taxon>
        <taxon>Bacteroidota</taxon>
        <taxon>Cytophagia</taxon>
        <taxon>Cytophagales</taxon>
        <taxon>Spirosomataceae</taxon>
        <taxon>Dyadobacter</taxon>
    </lineage>
</organism>
<dbReference type="GO" id="GO:0005886">
    <property type="term" value="C:plasma membrane"/>
    <property type="evidence" value="ECO:0007669"/>
    <property type="project" value="UniProtKB-SubCell"/>
</dbReference>
<gene>
    <name evidence="9" type="primary">tolQ_1</name>
    <name evidence="9" type="ORF">DYBT9275_04199</name>
</gene>
<dbReference type="AlphaFoldDB" id="A0A916N7D0"/>
<dbReference type="PANTHER" id="PTHR30625">
    <property type="entry name" value="PROTEIN TOLQ"/>
    <property type="match status" value="1"/>
</dbReference>
<keyword evidence="3 7" id="KW-0812">Transmembrane</keyword>
<evidence type="ECO:0000256" key="5">
    <source>
        <dbReference type="ARBA" id="ARBA00023136"/>
    </source>
</evidence>
<dbReference type="GO" id="GO:0017038">
    <property type="term" value="P:protein import"/>
    <property type="evidence" value="ECO:0007669"/>
    <property type="project" value="TreeGrafter"/>
</dbReference>
<keyword evidence="4 7" id="KW-1133">Transmembrane helix</keyword>
<evidence type="ECO:0000256" key="1">
    <source>
        <dbReference type="ARBA" id="ARBA00004651"/>
    </source>
</evidence>
<dbReference type="PANTHER" id="PTHR30625:SF17">
    <property type="entry name" value="TOLQ-RELATED"/>
    <property type="match status" value="1"/>
</dbReference>
<dbReference type="EMBL" id="CAJRAF010000002">
    <property type="protein sequence ID" value="CAG5008129.1"/>
    <property type="molecule type" value="Genomic_DNA"/>
</dbReference>
<name>A0A916N7D0_9BACT</name>
<keyword evidence="6" id="KW-0813">Transport</keyword>
<comment type="caution">
    <text evidence="9">The sequence shown here is derived from an EMBL/GenBank/DDBJ whole genome shotgun (WGS) entry which is preliminary data.</text>
</comment>
<dbReference type="Pfam" id="PF01618">
    <property type="entry name" value="MotA_ExbB"/>
    <property type="match status" value="1"/>
</dbReference>
<dbReference type="Proteomes" id="UP000680038">
    <property type="component" value="Unassembled WGS sequence"/>
</dbReference>
<evidence type="ECO:0000256" key="4">
    <source>
        <dbReference type="ARBA" id="ARBA00022989"/>
    </source>
</evidence>
<proteinExistence type="inferred from homology"/>
<feature type="domain" description="MotA/TolQ/ExbB proton channel" evidence="8">
    <location>
        <begin position="122"/>
        <end position="241"/>
    </location>
</feature>
<evidence type="ECO:0000259" key="8">
    <source>
        <dbReference type="Pfam" id="PF01618"/>
    </source>
</evidence>
<keyword evidence="2" id="KW-1003">Cell membrane</keyword>